<dbReference type="PANTHER" id="PTHR35145:SF1">
    <property type="entry name" value="CYTOPLASMIC PROTEIN"/>
    <property type="match status" value="1"/>
</dbReference>
<dbReference type="AlphaFoldDB" id="A0A0S2HVN4"/>
<reference evidence="1 2" key="1">
    <citation type="submission" date="2015-11" db="EMBL/GenBank/DDBJ databases">
        <title>Description and complete genome sequence of a novel strain predominating in hypersaline microbial mats and representing a new family of the Bacteriodetes phylum.</title>
        <authorList>
            <person name="Spring S."/>
            <person name="Bunk B."/>
            <person name="Sproer C."/>
            <person name="Klenk H.-P."/>
        </authorList>
    </citation>
    <scope>NUCLEOTIDE SEQUENCE [LARGE SCALE GENOMIC DNA]</scope>
    <source>
        <strain evidence="1 2">L21-Spi-D4</strain>
    </source>
</reference>
<gene>
    <name evidence="1" type="ORF">L21SP5_00333</name>
</gene>
<sequence length="116" mass="13659">MNSEEIRNYCIAKKHTTESFPFDEYSLVFKVAGKMFALLDLEAELRMNLKCDPEYALQLREKYASIQPGYHMNNKHWNTIYFDGTLSRELFFKLVDHSYNLVVSKLPKNRRIACGL</sequence>
<dbReference type="PATRIC" id="fig|1307839.3.peg.366"/>
<dbReference type="RefSeq" id="WP_057951603.1">
    <property type="nucleotide sequence ID" value="NZ_CP013118.1"/>
</dbReference>
<evidence type="ECO:0008006" key="3">
    <source>
        <dbReference type="Google" id="ProtNLM"/>
    </source>
</evidence>
<dbReference type="PANTHER" id="PTHR35145">
    <property type="entry name" value="CYTOPLASMIC PROTEIN-RELATED"/>
    <property type="match status" value="1"/>
</dbReference>
<dbReference type="Proteomes" id="UP000064893">
    <property type="component" value="Chromosome"/>
</dbReference>
<dbReference type="Pfam" id="PF04237">
    <property type="entry name" value="YjbR"/>
    <property type="match status" value="1"/>
</dbReference>
<name>A0A0S2HVN4_9BACT</name>
<dbReference type="InterPro" id="IPR058532">
    <property type="entry name" value="YjbR/MT2646/Rv2570-like"/>
</dbReference>
<dbReference type="KEGG" id="blq:L21SP5_00333"/>
<dbReference type="Gene3D" id="3.90.1150.30">
    <property type="match status" value="1"/>
</dbReference>
<evidence type="ECO:0000313" key="1">
    <source>
        <dbReference type="EMBL" id="ALO14012.1"/>
    </source>
</evidence>
<dbReference type="SUPFAM" id="SSF142906">
    <property type="entry name" value="YjbR-like"/>
    <property type="match status" value="1"/>
</dbReference>
<dbReference type="InterPro" id="IPR007351">
    <property type="entry name" value="YjbR"/>
</dbReference>
<dbReference type="STRING" id="1307839.L21SP5_00333"/>
<dbReference type="InterPro" id="IPR038056">
    <property type="entry name" value="YjbR-like_sf"/>
</dbReference>
<evidence type="ECO:0000313" key="2">
    <source>
        <dbReference type="Proteomes" id="UP000064893"/>
    </source>
</evidence>
<dbReference type="EMBL" id="CP013118">
    <property type="protein sequence ID" value="ALO14012.1"/>
    <property type="molecule type" value="Genomic_DNA"/>
</dbReference>
<protein>
    <recommendedName>
        <fullName evidence="3">MmcQ-like protein</fullName>
    </recommendedName>
</protein>
<dbReference type="OrthoDB" id="9789813at2"/>
<keyword evidence="2" id="KW-1185">Reference proteome</keyword>
<accession>A0A0S2HVN4</accession>
<organism evidence="1 2">
    <name type="scientific">Salinivirga cyanobacteriivorans</name>
    <dbReference type="NCBI Taxonomy" id="1307839"/>
    <lineage>
        <taxon>Bacteria</taxon>
        <taxon>Pseudomonadati</taxon>
        <taxon>Bacteroidota</taxon>
        <taxon>Bacteroidia</taxon>
        <taxon>Bacteroidales</taxon>
        <taxon>Salinivirgaceae</taxon>
        <taxon>Salinivirga</taxon>
    </lineage>
</organism>
<proteinExistence type="predicted"/>